<dbReference type="EMBL" id="JAZEIP010000025">
    <property type="protein sequence ID" value="MEE4041483.1"/>
    <property type="molecule type" value="Genomic_DNA"/>
</dbReference>
<comment type="caution">
    <text evidence="1">The sequence shown here is derived from an EMBL/GenBank/DDBJ whole genome shotgun (WGS) entry which is preliminary data.</text>
</comment>
<sequence length="125" mass="13793">MLISTQSLIATKDVVLVPLSRGHILSMAYPLINRFFAGVSKYAEHIGSRSLDKAAFDQEILFSNLAKEVHQRQHHDPRQDAMCLDIPQCWLEDKWYGDATQMLIADSNAAAGDNSSKGGCFAPSV</sequence>
<reference evidence="1 2" key="1">
    <citation type="submission" date="2024-01" db="EMBL/GenBank/DDBJ databases">
        <title>Characterization of Pseudomonas viridiflava in Georgia, USA.</title>
        <authorList>
            <person name="Zhao M."/>
            <person name="Dutta B."/>
        </authorList>
    </citation>
    <scope>NUCLEOTIDE SEQUENCE [LARGE SCALE GENOMIC DNA]</scope>
    <source>
        <strain evidence="1 2">21GA0539</strain>
    </source>
</reference>
<evidence type="ECO:0000313" key="1">
    <source>
        <dbReference type="EMBL" id="MEE4041483.1"/>
    </source>
</evidence>
<evidence type="ECO:0000313" key="2">
    <source>
        <dbReference type="Proteomes" id="UP001343600"/>
    </source>
</evidence>
<dbReference type="RefSeq" id="WP_330512567.1">
    <property type="nucleotide sequence ID" value="NZ_JAZEIH010000004.1"/>
</dbReference>
<name>A0ABU7N967_PSEVI</name>
<keyword evidence="2" id="KW-1185">Reference proteome</keyword>
<proteinExistence type="predicted"/>
<organism evidence="1 2">
    <name type="scientific">Pseudomonas viridiflava</name>
    <name type="common">Phytomonas viridiflava</name>
    <dbReference type="NCBI Taxonomy" id="33069"/>
    <lineage>
        <taxon>Bacteria</taxon>
        <taxon>Pseudomonadati</taxon>
        <taxon>Pseudomonadota</taxon>
        <taxon>Gammaproteobacteria</taxon>
        <taxon>Pseudomonadales</taxon>
        <taxon>Pseudomonadaceae</taxon>
        <taxon>Pseudomonas</taxon>
    </lineage>
</organism>
<protein>
    <submittedName>
        <fullName evidence="1">Uncharacterized protein</fullName>
    </submittedName>
</protein>
<dbReference type="Proteomes" id="UP001343600">
    <property type="component" value="Unassembled WGS sequence"/>
</dbReference>
<gene>
    <name evidence="1" type="ORF">V2I87_15410</name>
</gene>
<accession>A0ABU7N967</accession>